<dbReference type="Gene3D" id="1.10.1200.10">
    <property type="entry name" value="ACP-like"/>
    <property type="match status" value="2"/>
</dbReference>
<proteinExistence type="predicted"/>
<dbReference type="PROSITE" id="PS50075">
    <property type="entry name" value="CARRIER"/>
    <property type="match status" value="3"/>
</dbReference>
<sequence length="4569" mass="489580">MGRAGQVEQVEQVGQAGEAGQGRLRVEDSGTDWPARVDEVIQARFDLSTDLPVRAVLLRIAPREWVFVLAIHHHAVDDWSFPTLLNDLQTAYQARQVGETPAFPAAAVQYADHAIWQREVLAGELPQLLAYWRQELDEAPQESMIALDRPRPASPTHRGADLTFTVSPQVTAGLKKTAQQHGLTTFMVAHAATALAVSALGGGNDLVIGSPVGGRTQDEVRDVVGYFVNTLPIRHRLQHHYTVADLLRRTRAQVLDGFAHQDAPFEEIARAAGVERDAGRNPLFQIMVSHRTGPDQDELQLGDVTVERVKATLAAAKTDLELDLADTGNGMAGHLTYATDVLNPDSAQRFLTVFQQALQTIAEAPNTKIAQLELQETNQAWSVGAKLDAPAATLDELLRSQAEKTPDAVAVADESGAETSFAQFDARVNALAQVLLEQGVQIGDRVAVILPRSLDLVVALAAVIRAGAAFVPVDTSYPVERVRAIVEDAGPALVIDEAWLASTSIIEKAEKPVLQRPVSPQDTAYVIFTSGTTGRPKGVAVSHAAIVNLVRWRQDTFPMAVGDRFLQTTSVGFDVALPEFFWPLATGGTIRLIKAGGERDLPYLAGVFRSERVDFSNLVPTVLQALLEAGLDLVANEVRHLAVAGEAFPAELSRQLHGVPGVWNMYGPTEAAVYAAAVELAQTDPVSVVPIGHPVANVRTVVLDDWLRPVAPGVPGELYLGGIQVADGYWGRFGLTAERFVADPSGELGERLYRTGDLVRWNASGQLEYLGRNDDQVKIRGFRIELDEIRNVLEAHESVSGAAVVALERPAGGKVLAAYLTGSGDEALVRAHAQDRLPEYMVPTSFTWLDAFPVTTNGKLDRAALPSPELSSGLKGREPQTPSERVLAEVFRDVLQLPAEVPLSVEDDFFRLGGDSILSIQVVSRARRAGVTVTAAQIFTARTIAALARLADQHESHYTSPELAERTESVLGPIAASMVDQPGFSEFTQAFTFVTPAGLTKEILRGVLARVVARHPVLQSRLMAGEHGWSLQTGVPAEMAERLLTVDDAPEWSSAQWVEMVESTTENLSQTMDVVTGVLWQARWFSGRDGQEGRLLWVIHHLVVDGVSWRILGDDLQLAWELETGRNTEALPSAGTGYPTWTQALVARAGEPDVLDQLDYWTGVANVPDPSIGPATGTAQTFADMARLEVSVPAEVTRALLTDVPRLLSAEVDDVLLGALATAVGAWRPRREVLIALEGHGREESLVPGADLSRSVGWFTSWYPVALPCGSFDCLATSVLEVKERLRAVPGRGVGYGLLRHLNPETAEGLKVAPQIGFNYLGQFQDAAAADWGSAAETGGLSGFTPDVMPAPAVVDINVAAVAGEGGLVLSGSVGYCTGLLGEADVQELVRLWTQALEQLHAYAQVETQRRVSPSDLSAPGLVQADLDRWEERFGELSDVQPLTPLQRGLAFEALMGQDEGAVDVYVTQTVLRISGELDPQRLQQALDQVGLQYPNLRAAIMSTESGEYVAVVPSVVSTPFDLVDGPLDEALELDRAQPFDLSAPPLSRAKLLSTAPDEHTLIWTRHHVLTDGWSSPRLVEALLEAYRAPAAVVEPDAVYPKFLAWLAEQDEAGSITRWAELLREVDEPTLIAPGASSTSVVFPHELELLVEPDQFAALQERAQAAGATLSSLMQAAWGVFLNAVTGLTDHRQVVFGSTVSGRPAEIEGIEDAVGLFINTVATRVDLDGDPSLGELVAQVQRQNTAMLDHHQVPLARVQQAIGLNPLFDTHIVYENYPYDEDQLGRAAGELRVAQVQGWDATQYPLGLSVLPKADSAVLLLSYRPDVFDQLQVARFAAVLRRVLEALAGDPGARVSSLDLLPAEDRHALALWSDGGRPSGETTLDALVREQVAASPAAVAVVSDSGASLTYGQLDARVNALAAILIERGVAVGDRVGVLLPRSTDLVVTLLAVVRAGAAYVPVDTSYPLDRVRYVLADAGVSAAITDPAGARAFGTALPSVQVILDGSLKASAGRTVTPKRPLSASDAAYVIYTSGTTGRPKGVVVSHGAITNTIAVRQRMFPLAEGDLVLQRSAIGFDVAVPEIFWPLSAGAVVRVIRPDGDKDLAYLGRLLREEPLAYADFTPTHLQALLAAGDDLRQFRTRHLTVGSEAVPASLAAALVTAGRDAWNLYGPTEAAVETVGLNLSVLNAAELAGTVPIGVPLDGTQVAVLDGWLRPVAPGAAGELYLGGAQLADGYVGRASLTAQRFVAADDGARWYRTGDLVRWNSSGQLEYLGRIDDQVKIRGFRIELDEVRNALLSHQAVDAAAVVALDLPAGGQFLAAYVVASAAVEELRAHVAGRLPEYMVPTTFTTLAALPMTANGKLDKRALPAPEFGAGGRAPVTAAERVLAEVFQEVLQLAEPLTVDAHFFRLGGHSLLATRAVLLANARLGASFTLRDLFNHPTIATLAEVSSVADAVAVPSLTDVVRPEVLPASYGQQALWLTEQVAGLGTYRSGDVLQFAERADVGALERALGRLVERHEVLRTTFAFDDAGGLIQLVQPAPDAAGLLRVEDVAADGLATRMLELLEQPVDITAEFGLRYTLLRTPSADVLAVHGHHIVTDEQSSAPFLRDLEVFYRAELSGEQAELVPMPAQYADFALWQRRVLGDRHDTDSRFAADVEYWRQTLAGLPGETALPLDELRTVGETRTIRSASVVLTSNEVAALVDVLGERAATPLHALIGALSLALWSEGAGSAVPVGTPVSLRDDAVLDDLIGYFVNTVVVRTDIAPSLGFEGIVRGVRERTLEAGDHKLVPFESVVEALNPPRLAGVSPLFQVMAAFLDQAESAETGVIAPYRAERVVPPVDDDGQDAPGALFDLVFALAREAEGGYRLHLDSVRQLFSAPTTQRLLDATRWFLVLGARHPSLPVGQLAELVRLALAGAAGVTGAAGVAGAAGAVPDVVHRLSAGQLDPAEAGLWRAAAEHLSLASDGAFSLSIDASGAVVAVGANPEVLDRAVPLLAELVQAYRAGTVVTIASDLVRDPAAKQATGQELLQDPFWDKHVDVLAEAEPWQPSGTGSVVADGLAEASALAAVGALAEVRARLAAAVLSSLEADDEDVVFEFAEPDASGRLRGFPAAVPSSSQEAELQEALAWDERRADEYQLLRQDPSLSRYFDDVPDPSVRLSLFHTDALGLTPPAAEAPVSVQVLVSTSSPARVTVQVQSNAGIDAQQVAADVAEYLADAGVLVPDRTPALGAVRRTDRLPISAAEAEQVRERYGHDADLMPLSPLQSGLLYHMVRARETDDHNAYVSQVTRDVTGAVDPARMSAAVETVLLRHPNLRAGFVALADGEVQVVPAHPPLPFRVVTRADWQGDPATFLAGERETPFDHERPPLVRFVLLERAPDEWTLAMTFEHILMDGWSLNLVMAEVIAAYHEPARAERTPVVPFRNYLHWLADRDTDSAYRAWRDHLADLSGPSIVWAAGGDLGGSRVDTGELHHDLDPAFAAQVYQAARAAGSTVGTLVQAAWAITLGRITGSSDVVFGNTVSGRPPELAGSEQIVGLMFNTLPLRVGLSPFEKVGALLNRMQIEQAQVVDHSYASLSRIQDEAGLGSLFDTLFVVQNFPYEVEDEAGADTKVTGGGLNDATHYPLTFAVNPWESGPETSVHVRLSFRRDAFDVAEAERVLQRYLTVLRFLAENPDEPVGRVPALLPSEDASVQGLEPARPIEPVTVGDLLTRQVALSPDETALVAGSKRYSFAEFAAEVNRYARLMIENGVRTEHRVALLLPRDERMVIAMFAVFAVGAAYVPIDAEHPDDRIGYMLSVARPTVTLVTDRDVARLGSPAGGVLNLDLPEVRERITQIDASPIDSSGISLDNLAYVLFTSGSTGRPKGVAVGYRGLTNMYENHVEKIFDRVVAHQGGRRMKIAHTTSFSFDASWEQLFWLLNGHEVHVIDEELRREPARLLAYYDQTRMDGFDVTPSYGQLLVDEGLLERDRPAGRSVSSEAPGVVFVSLGGEAVPERLWQQLREAPGVESYNLYGPTEYTINALGADLADSPTSSVGTPIFNTRAYILDENLQPVLPGVPGELYLAGAGTARGYWEQPALTAERFMACPWEPGERMYRTGDLARWTPEGNIDFLGRADDQVKIRGYRIEPGEVADVLAAAPGVARAAVIARDGQLYGYVVPAGADLDAVRSHARDVLPDYMIPAGLAAVAEIPLTVNGKVDARALPVIEAAGSEYVAPATPTETLVAEAAAELLGVEKLSTTANFFEVGGNSLLAMRLVARVNAADDYGLLVKDVFAHQSVAALARLLDGGRAAGSLLDSVVVPLREGTPTLFCFHEYTGVATMYGRLAGLLPEGWGLCGIQDPAHGGIEFDVENFAEVCRLYADAVLQAQPEGPYHLLGWSYGGHIAHGVAKELLARGLTVGGLGIIDAVPIAEGPLQEDVDAVPVNSFAELLADVDLQDAIARSLEEDSGPELGERIFGGLDVAQRRAIALAGTRSDLLLTEPTVGVVPVPALLVAASDDPDKSAGYAEDLAGMWSPFLPTLQVVSVPAPHSEVVVEETFARQWMPAFVELLKGSN</sequence>
<dbReference type="SMART" id="SM00824">
    <property type="entry name" value="PKS_TE"/>
    <property type="match status" value="1"/>
</dbReference>
<dbReference type="Pfam" id="PF00550">
    <property type="entry name" value="PP-binding"/>
    <property type="match status" value="3"/>
</dbReference>
<dbReference type="NCBIfam" id="TIGR01733">
    <property type="entry name" value="AA-adenyl-dom"/>
    <property type="match status" value="3"/>
</dbReference>
<comment type="cofactor">
    <cofactor evidence="1">
        <name>pantetheine 4'-phosphate</name>
        <dbReference type="ChEBI" id="CHEBI:47942"/>
    </cofactor>
</comment>
<dbReference type="InterPro" id="IPR045851">
    <property type="entry name" value="AMP-bd_C_sf"/>
</dbReference>
<dbReference type="Gene3D" id="3.30.300.30">
    <property type="match status" value="3"/>
</dbReference>
<dbReference type="PANTHER" id="PTHR45527:SF1">
    <property type="entry name" value="FATTY ACID SYNTHASE"/>
    <property type="match status" value="1"/>
</dbReference>
<dbReference type="SUPFAM" id="SSF53474">
    <property type="entry name" value="alpha/beta-Hydrolases"/>
    <property type="match status" value="1"/>
</dbReference>
<accession>A0A9X1SYI2</accession>
<dbReference type="Pfam" id="PF00668">
    <property type="entry name" value="Condensation"/>
    <property type="match status" value="5"/>
</dbReference>
<dbReference type="InterPro" id="IPR010071">
    <property type="entry name" value="AA_adenyl_dom"/>
</dbReference>
<dbReference type="InterPro" id="IPR010060">
    <property type="entry name" value="NRPS_synth"/>
</dbReference>
<dbReference type="InterPro" id="IPR000873">
    <property type="entry name" value="AMP-dep_synth/lig_dom"/>
</dbReference>
<keyword evidence="5" id="KW-0045">Antibiotic biosynthesis</keyword>
<feature type="region of interest" description="Disordered" evidence="6">
    <location>
        <begin position="1"/>
        <end position="29"/>
    </location>
</feature>
<evidence type="ECO:0000313" key="8">
    <source>
        <dbReference type="EMBL" id="MCD5317156.1"/>
    </source>
</evidence>
<dbReference type="Pfam" id="PF13193">
    <property type="entry name" value="AMP-binding_C"/>
    <property type="match status" value="3"/>
</dbReference>
<gene>
    <name evidence="8" type="ORF">LR394_40320</name>
</gene>
<dbReference type="InterPro" id="IPR009081">
    <property type="entry name" value="PP-bd_ACP"/>
</dbReference>
<comment type="caution">
    <text evidence="8">The sequence shown here is derived from an EMBL/GenBank/DDBJ whole genome shotgun (WGS) entry which is preliminary data.</text>
</comment>
<dbReference type="GO" id="GO:0008610">
    <property type="term" value="P:lipid biosynthetic process"/>
    <property type="evidence" value="ECO:0007669"/>
    <property type="project" value="UniProtKB-ARBA"/>
</dbReference>
<dbReference type="Gene3D" id="2.30.38.10">
    <property type="entry name" value="Luciferase, Domain 3"/>
    <property type="match status" value="1"/>
</dbReference>
<dbReference type="Gene3D" id="3.30.559.10">
    <property type="entry name" value="Chloramphenicol acetyltransferase-like domain"/>
    <property type="match status" value="5"/>
</dbReference>
<dbReference type="GO" id="GO:0003824">
    <property type="term" value="F:catalytic activity"/>
    <property type="evidence" value="ECO:0007669"/>
    <property type="project" value="InterPro"/>
</dbReference>
<dbReference type="Gene3D" id="3.40.50.980">
    <property type="match status" value="2"/>
</dbReference>
<dbReference type="Gene3D" id="3.30.559.30">
    <property type="entry name" value="Nonribosomal peptide synthetase, condensation domain"/>
    <property type="match status" value="5"/>
</dbReference>
<dbReference type="GO" id="GO:0017000">
    <property type="term" value="P:antibiotic biosynthetic process"/>
    <property type="evidence" value="ECO:0007669"/>
    <property type="project" value="UniProtKB-KW"/>
</dbReference>
<evidence type="ECO:0000313" key="9">
    <source>
        <dbReference type="Proteomes" id="UP001138997"/>
    </source>
</evidence>
<dbReference type="InterPro" id="IPR020845">
    <property type="entry name" value="AMP-binding_CS"/>
</dbReference>
<dbReference type="Gene3D" id="3.40.50.1820">
    <property type="entry name" value="alpha/beta hydrolase"/>
    <property type="match status" value="1"/>
</dbReference>
<dbReference type="InterPro" id="IPR023213">
    <property type="entry name" value="CAT-like_dom_sf"/>
</dbReference>
<dbReference type="InterPro" id="IPR020806">
    <property type="entry name" value="PKS_PP-bd"/>
</dbReference>
<evidence type="ECO:0000256" key="2">
    <source>
        <dbReference type="ARBA" id="ARBA00022450"/>
    </source>
</evidence>
<dbReference type="NCBIfam" id="NF003417">
    <property type="entry name" value="PRK04813.1"/>
    <property type="match status" value="3"/>
</dbReference>
<dbReference type="InterPro" id="IPR001242">
    <property type="entry name" value="Condensation_dom"/>
</dbReference>
<feature type="compositionally biased region" description="Low complexity" evidence="6">
    <location>
        <begin position="1"/>
        <end position="22"/>
    </location>
</feature>
<dbReference type="Pfam" id="PF00975">
    <property type="entry name" value="Thioesterase"/>
    <property type="match status" value="1"/>
</dbReference>
<dbReference type="CDD" id="cd05930">
    <property type="entry name" value="A_NRPS"/>
    <property type="match status" value="3"/>
</dbReference>
<keyword evidence="9" id="KW-1185">Reference proteome</keyword>
<dbReference type="SMART" id="SM00823">
    <property type="entry name" value="PKS_PP"/>
    <property type="match status" value="3"/>
</dbReference>
<dbReference type="FunFam" id="3.40.50.980:FF:000001">
    <property type="entry name" value="Non-ribosomal peptide synthetase"/>
    <property type="match status" value="1"/>
</dbReference>
<evidence type="ECO:0000256" key="6">
    <source>
        <dbReference type="SAM" id="MobiDB-lite"/>
    </source>
</evidence>
<dbReference type="GO" id="GO:0044550">
    <property type="term" value="P:secondary metabolite biosynthetic process"/>
    <property type="evidence" value="ECO:0007669"/>
    <property type="project" value="TreeGrafter"/>
</dbReference>
<dbReference type="Proteomes" id="UP001138997">
    <property type="component" value="Unassembled WGS sequence"/>
</dbReference>
<dbReference type="Gene3D" id="3.40.50.12780">
    <property type="entry name" value="N-terminal domain of ligase-like"/>
    <property type="match status" value="2"/>
</dbReference>
<dbReference type="InterPro" id="IPR029058">
    <property type="entry name" value="AB_hydrolase_fold"/>
</dbReference>
<evidence type="ECO:0000256" key="4">
    <source>
        <dbReference type="ARBA" id="ARBA00022737"/>
    </source>
</evidence>
<feature type="domain" description="Carrier" evidence="7">
    <location>
        <begin position="4228"/>
        <end position="4303"/>
    </location>
</feature>
<keyword evidence="4" id="KW-0677">Repeat</keyword>
<dbReference type="InterPro" id="IPR025110">
    <property type="entry name" value="AMP-bd_C"/>
</dbReference>
<dbReference type="FunFam" id="3.40.50.12780:FF:000012">
    <property type="entry name" value="Non-ribosomal peptide synthetase"/>
    <property type="match status" value="1"/>
</dbReference>
<dbReference type="SUPFAM" id="SSF52777">
    <property type="entry name" value="CoA-dependent acyltransferases"/>
    <property type="match status" value="10"/>
</dbReference>
<dbReference type="SUPFAM" id="SSF47336">
    <property type="entry name" value="ACP-like"/>
    <property type="match status" value="3"/>
</dbReference>
<dbReference type="InterPro" id="IPR042099">
    <property type="entry name" value="ANL_N_sf"/>
</dbReference>
<organism evidence="8 9">
    <name type="scientific">Kineosporia babensis</name>
    <dbReference type="NCBI Taxonomy" id="499548"/>
    <lineage>
        <taxon>Bacteria</taxon>
        <taxon>Bacillati</taxon>
        <taxon>Actinomycetota</taxon>
        <taxon>Actinomycetes</taxon>
        <taxon>Kineosporiales</taxon>
        <taxon>Kineosporiaceae</taxon>
        <taxon>Kineosporia</taxon>
    </lineage>
</organism>
<keyword evidence="2" id="KW-0596">Phosphopantetheine</keyword>
<evidence type="ECO:0000259" key="7">
    <source>
        <dbReference type="PROSITE" id="PS50075"/>
    </source>
</evidence>
<dbReference type="InterPro" id="IPR001031">
    <property type="entry name" value="Thioesterase"/>
</dbReference>
<evidence type="ECO:0000256" key="3">
    <source>
        <dbReference type="ARBA" id="ARBA00022553"/>
    </source>
</evidence>
<keyword evidence="3" id="KW-0597">Phosphoprotein</keyword>
<dbReference type="InterPro" id="IPR006162">
    <property type="entry name" value="Ppantetheine_attach_site"/>
</dbReference>
<protein>
    <submittedName>
        <fullName evidence="8">Amino acid adenylation domain-containing protein</fullName>
    </submittedName>
</protein>
<dbReference type="FunFam" id="2.30.38.10:FF:000001">
    <property type="entry name" value="Non-ribosomal peptide synthetase PvdI"/>
    <property type="match status" value="1"/>
</dbReference>
<dbReference type="GO" id="GO:0031177">
    <property type="term" value="F:phosphopantetheine binding"/>
    <property type="evidence" value="ECO:0007669"/>
    <property type="project" value="InterPro"/>
</dbReference>
<name>A0A9X1SYI2_9ACTN</name>
<dbReference type="GO" id="GO:0005737">
    <property type="term" value="C:cytoplasm"/>
    <property type="evidence" value="ECO:0007669"/>
    <property type="project" value="TreeGrafter"/>
</dbReference>
<dbReference type="PROSITE" id="PS00455">
    <property type="entry name" value="AMP_BINDING"/>
    <property type="match status" value="3"/>
</dbReference>
<dbReference type="InterPro" id="IPR036736">
    <property type="entry name" value="ACP-like_sf"/>
</dbReference>
<dbReference type="PROSITE" id="PS00012">
    <property type="entry name" value="PHOSPHOPANTETHEINE"/>
    <property type="match status" value="2"/>
</dbReference>
<feature type="domain" description="Carrier" evidence="7">
    <location>
        <begin position="2382"/>
        <end position="2458"/>
    </location>
</feature>
<dbReference type="NCBIfam" id="TIGR01720">
    <property type="entry name" value="NRPS-para261"/>
    <property type="match status" value="1"/>
</dbReference>
<dbReference type="SUPFAM" id="SSF56801">
    <property type="entry name" value="Acetyl-CoA synthetase-like"/>
    <property type="match status" value="3"/>
</dbReference>
<dbReference type="InterPro" id="IPR020802">
    <property type="entry name" value="TesA-like"/>
</dbReference>
<reference evidence="8" key="1">
    <citation type="submission" date="2021-11" db="EMBL/GenBank/DDBJ databases">
        <title>Streptomyces corallinus and Kineosporia corallina sp. nov., two new coral-derived marine actinobacteria.</title>
        <authorList>
            <person name="Buangrab K."/>
            <person name="Sutthacheep M."/>
            <person name="Yeemin T."/>
            <person name="Harunari E."/>
            <person name="Igarashi Y."/>
            <person name="Sripreechasak P."/>
            <person name="Kanchanasin P."/>
            <person name="Tanasupawat S."/>
            <person name="Phongsopitanun W."/>
        </authorList>
    </citation>
    <scope>NUCLEOTIDE SEQUENCE</scope>
    <source>
        <strain evidence="8">JCM 31032</strain>
    </source>
</reference>
<feature type="domain" description="Carrier" evidence="7">
    <location>
        <begin position="881"/>
        <end position="955"/>
    </location>
</feature>
<evidence type="ECO:0000256" key="5">
    <source>
        <dbReference type="ARBA" id="ARBA00023194"/>
    </source>
</evidence>
<dbReference type="GO" id="GO:0043041">
    <property type="term" value="P:amino acid activation for nonribosomal peptide biosynthetic process"/>
    <property type="evidence" value="ECO:0007669"/>
    <property type="project" value="TreeGrafter"/>
</dbReference>
<dbReference type="Pfam" id="PF00501">
    <property type="entry name" value="AMP-binding"/>
    <property type="match status" value="3"/>
</dbReference>
<dbReference type="CDD" id="cd19531">
    <property type="entry name" value="LCL_NRPS-like"/>
    <property type="match status" value="1"/>
</dbReference>
<dbReference type="PANTHER" id="PTHR45527">
    <property type="entry name" value="NONRIBOSOMAL PEPTIDE SYNTHETASE"/>
    <property type="match status" value="1"/>
</dbReference>
<dbReference type="EMBL" id="JAJOMB010000045">
    <property type="protein sequence ID" value="MCD5317156.1"/>
    <property type="molecule type" value="Genomic_DNA"/>
</dbReference>
<evidence type="ECO:0000256" key="1">
    <source>
        <dbReference type="ARBA" id="ARBA00001957"/>
    </source>
</evidence>
<dbReference type="RefSeq" id="WP_231450008.1">
    <property type="nucleotide sequence ID" value="NZ_JAJOMB010000045.1"/>
</dbReference>